<dbReference type="AlphaFoldDB" id="A0A915EF86"/>
<dbReference type="GO" id="GO:0015297">
    <property type="term" value="F:antiporter activity"/>
    <property type="evidence" value="ECO:0007669"/>
    <property type="project" value="UniProtKB-KW"/>
</dbReference>
<dbReference type="GO" id="GO:0032580">
    <property type="term" value="C:Golgi cisterna membrane"/>
    <property type="evidence" value="ECO:0007669"/>
    <property type="project" value="UniProtKB-SubCell"/>
</dbReference>
<evidence type="ECO:0000256" key="2">
    <source>
        <dbReference type="ARBA" id="ARBA00004205"/>
    </source>
</evidence>
<evidence type="ECO:0000256" key="13">
    <source>
        <dbReference type="ARBA" id="ARBA00023034"/>
    </source>
</evidence>
<feature type="domain" description="Cation efflux protein transmembrane" evidence="23">
    <location>
        <begin position="282"/>
        <end position="482"/>
    </location>
</feature>
<evidence type="ECO:0000256" key="10">
    <source>
        <dbReference type="ARBA" id="ARBA00022833"/>
    </source>
</evidence>
<dbReference type="Pfam" id="PF01545">
    <property type="entry name" value="Cation_efflux"/>
    <property type="match status" value="1"/>
</dbReference>
<keyword evidence="9" id="KW-0479">Metal-binding</keyword>
<evidence type="ECO:0000256" key="6">
    <source>
        <dbReference type="ARBA" id="ARBA00022448"/>
    </source>
</evidence>
<evidence type="ECO:0000259" key="23">
    <source>
        <dbReference type="Pfam" id="PF01545"/>
    </source>
</evidence>
<evidence type="ECO:0000256" key="3">
    <source>
        <dbReference type="ARBA" id="ARBA00004557"/>
    </source>
</evidence>
<feature type="transmembrane region" description="Helical" evidence="22">
    <location>
        <begin position="352"/>
        <end position="371"/>
    </location>
</feature>
<dbReference type="WBParaSite" id="jg5456">
    <property type="protein sequence ID" value="jg5456"/>
    <property type="gene ID" value="jg5456"/>
</dbReference>
<accession>A0A915EF86</accession>
<evidence type="ECO:0000256" key="12">
    <source>
        <dbReference type="ARBA" id="ARBA00022989"/>
    </source>
</evidence>
<dbReference type="GO" id="GO:0012507">
    <property type="term" value="C:ER to Golgi transport vesicle membrane"/>
    <property type="evidence" value="ECO:0007669"/>
    <property type="project" value="UniProtKB-SubCell"/>
</dbReference>
<evidence type="ECO:0000256" key="21">
    <source>
        <dbReference type="SAM" id="MobiDB-lite"/>
    </source>
</evidence>
<evidence type="ECO:0000313" key="24">
    <source>
        <dbReference type="Proteomes" id="UP000887574"/>
    </source>
</evidence>
<keyword evidence="12 22" id="KW-1133">Transmembrane helix</keyword>
<evidence type="ECO:0000313" key="25">
    <source>
        <dbReference type="WBParaSite" id="jg5456"/>
    </source>
</evidence>
<evidence type="ECO:0000256" key="1">
    <source>
        <dbReference type="ARBA" id="ARBA00004166"/>
    </source>
</evidence>
<organism evidence="24 25">
    <name type="scientific">Ditylenchus dipsaci</name>
    <dbReference type="NCBI Taxonomy" id="166011"/>
    <lineage>
        <taxon>Eukaryota</taxon>
        <taxon>Metazoa</taxon>
        <taxon>Ecdysozoa</taxon>
        <taxon>Nematoda</taxon>
        <taxon>Chromadorea</taxon>
        <taxon>Rhabditida</taxon>
        <taxon>Tylenchina</taxon>
        <taxon>Tylenchomorpha</taxon>
        <taxon>Sphaerularioidea</taxon>
        <taxon>Anguinidae</taxon>
        <taxon>Anguininae</taxon>
        <taxon>Ditylenchus</taxon>
    </lineage>
</organism>
<dbReference type="InterPro" id="IPR002524">
    <property type="entry name" value="Cation_efflux"/>
</dbReference>
<dbReference type="SUPFAM" id="SSF161111">
    <property type="entry name" value="Cation efflux protein transmembrane domain-like"/>
    <property type="match status" value="1"/>
</dbReference>
<evidence type="ECO:0000256" key="14">
    <source>
        <dbReference type="ARBA" id="ARBA00023065"/>
    </source>
</evidence>
<comment type="similarity">
    <text evidence="5">Belongs to the cation diffusion facilitator (CDF) transporter (TC 2.A.4) family. SLC30A subfamily.</text>
</comment>
<comment type="subunit">
    <text evidence="16">Heterodimer with SLC30A6/ZNT6; form a functional zinc ion transmembrane transporter.</text>
</comment>
<evidence type="ECO:0000256" key="18">
    <source>
        <dbReference type="ARBA" id="ARBA00042038"/>
    </source>
</evidence>
<keyword evidence="6" id="KW-0813">Transport</keyword>
<dbReference type="NCBIfam" id="TIGR01297">
    <property type="entry name" value="CDF"/>
    <property type="match status" value="1"/>
</dbReference>
<evidence type="ECO:0000256" key="5">
    <source>
        <dbReference type="ARBA" id="ARBA00008873"/>
    </source>
</evidence>
<name>A0A915EF86_9BILA</name>
<keyword evidence="11" id="KW-0864">Zinc transport</keyword>
<evidence type="ECO:0000256" key="9">
    <source>
        <dbReference type="ARBA" id="ARBA00022723"/>
    </source>
</evidence>
<dbReference type="InterPro" id="IPR027469">
    <property type="entry name" value="Cation_efflux_TMD_sf"/>
</dbReference>
<comment type="catalytic activity">
    <reaction evidence="20">
        <text>Zn(2+)(in) + 2 H(+)(out) = Zn(2+)(out) + 2 H(+)(in)</text>
        <dbReference type="Rhea" id="RHEA:72627"/>
        <dbReference type="ChEBI" id="CHEBI:15378"/>
        <dbReference type="ChEBI" id="CHEBI:29105"/>
    </reaction>
</comment>
<dbReference type="InterPro" id="IPR045316">
    <property type="entry name" value="Msc2-like"/>
</dbReference>
<dbReference type="PANTHER" id="PTHR45755">
    <property type="match status" value="1"/>
</dbReference>
<dbReference type="InterPro" id="IPR058533">
    <property type="entry name" value="Cation_efflux_TM"/>
</dbReference>
<evidence type="ECO:0000256" key="15">
    <source>
        <dbReference type="ARBA" id="ARBA00023136"/>
    </source>
</evidence>
<dbReference type="GO" id="GO:1904257">
    <property type="term" value="P:zinc ion import into Golgi lumen"/>
    <property type="evidence" value="ECO:0007669"/>
    <property type="project" value="TreeGrafter"/>
</dbReference>
<evidence type="ECO:0000256" key="20">
    <source>
        <dbReference type="ARBA" id="ARBA00048349"/>
    </source>
</evidence>
<reference evidence="25" key="1">
    <citation type="submission" date="2022-11" db="UniProtKB">
        <authorList>
            <consortium name="WormBaseParasite"/>
        </authorList>
    </citation>
    <scope>IDENTIFICATION</scope>
</reference>
<dbReference type="PANTHER" id="PTHR45755:SF1">
    <property type="entry name" value="PROTON-COUPLED ZINC ANTIPORTER SLC30A5"/>
    <property type="match status" value="1"/>
</dbReference>
<evidence type="ECO:0000256" key="8">
    <source>
        <dbReference type="ARBA" id="ARBA00022692"/>
    </source>
</evidence>
<keyword evidence="13" id="KW-0333">Golgi apparatus</keyword>
<keyword evidence="15 22" id="KW-0472">Membrane</keyword>
<evidence type="ECO:0000256" key="4">
    <source>
        <dbReference type="ARBA" id="ARBA00004638"/>
    </source>
</evidence>
<evidence type="ECO:0000256" key="11">
    <source>
        <dbReference type="ARBA" id="ARBA00022906"/>
    </source>
</evidence>
<keyword evidence="7" id="KW-0050">Antiport</keyword>
<proteinExistence type="inferred from homology"/>
<evidence type="ECO:0000256" key="7">
    <source>
        <dbReference type="ARBA" id="ARBA00022449"/>
    </source>
</evidence>
<feature type="transmembrane region" description="Helical" evidence="22">
    <location>
        <begin position="282"/>
        <end position="302"/>
    </location>
</feature>
<evidence type="ECO:0000256" key="22">
    <source>
        <dbReference type="SAM" id="Phobius"/>
    </source>
</evidence>
<feature type="compositionally biased region" description="Polar residues" evidence="21">
    <location>
        <begin position="1"/>
        <end position="17"/>
    </location>
</feature>
<protein>
    <recommendedName>
        <fullName evidence="17">Proton-coupled zinc antiporter SLC30A5</fullName>
    </recommendedName>
    <alternativeName>
        <fullName evidence="19">Solute carrier family 30 member 5</fullName>
    </alternativeName>
    <alternativeName>
        <fullName evidence="18">Zinc transporter 5</fullName>
    </alternativeName>
</protein>
<evidence type="ECO:0000256" key="16">
    <source>
        <dbReference type="ARBA" id="ARBA00038531"/>
    </source>
</evidence>
<feature type="region of interest" description="Disordered" evidence="21">
    <location>
        <begin position="1"/>
        <end position="27"/>
    </location>
</feature>
<keyword evidence="10" id="KW-0862">Zinc</keyword>
<dbReference type="Proteomes" id="UP000887574">
    <property type="component" value="Unplaced"/>
</dbReference>
<dbReference type="Gene3D" id="1.20.1510.10">
    <property type="entry name" value="Cation efflux protein transmembrane domain"/>
    <property type="match status" value="1"/>
</dbReference>
<sequence>MGNTASDSNRGGSNSGANVADPKPSINPEQADILIEHLKQFMNSVLDDFKEKLVKHQVGDQKAGEAADELLTAIESESDELHTGVELGCSDELRTVIELRSDELSTAIEKDSNEELLTAVESGAIGQLRAALRTAVELGSGELRTAVELSAIGQLLSAIELGSSDQLLTAIQLGSEDQLRTAVELGSGELRTAVELGAIGQLLSAIESGSEDQLFTAVELGAVDQLLTAIELGSIDQLLTAIESGSSNQLLTAIEFGSRVSLLNFCRETLKEVLADEDSRRIFYFLCANLGFCAVEFCYGFWTNSLGLISDGFHMLFDCSALVMGLVASVMARWTSSRYYSYGYGRVEVLSGFINALFLIVIALFIFLEALERLYDPPDVQTDKLMFVAVSGLLVNLFGMYAFSHTHSHGGGGDHGHSHGGGDHGHSHGVVAMPTCRECSCTTLLIQLFGWQWVDPLCSLILSMLILGSVYPLLKSSASVLLQSIPGEVDSAHALDEICHLEGVLDQTQFHVWQLKSGVNVASIHVRTTDQANDQLMRQRVHQILRKWGATQICVQVEKEAFGRNGSYNSSGLTMTSSSSSLKGAHACLDMAGSRS</sequence>
<keyword evidence="24" id="KW-1185">Reference proteome</keyword>
<comment type="subcellular location">
    <subcellularLocation>
        <location evidence="3">Cytoplasmic vesicle</location>
        <location evidence="3">COPII-coated vesicle membrane</location>
        <topology evidence="3">Multi-pass membrane protein</topology>
    </subcellularLocation>
    <subcellularLocation>
        <location evidence="4">Cytoplasmic vesicle</location>
        <location evidence="4">Secretory vesicle membrane</location>
        <topology evidence="4">Multi-pass membrane protein</topology>
    </subcellularLocation>
    <subcellularLocation>
        <location evidence="2">Golgi apparatus</location>
        <location evidence="2">Golgi stack membrane</location>
        <topology evidence="2">Multi-pass membrane protein</topology>
    </subcellularLocation>
    <subcellularLocation>
        <location evidence="1">Golgi apparatus</location>
        <location evidence="1">trans-Golgi network membrane</location>
        <topology evidence="1">Multi-pass membrane protein</topology>
    </subcellularLocation>
</comment>
<dbReference type="GO" id="GO:0006882">
    <property type="term" value="P:intracellular zinc ion homeostasis"/>
    <property type="evidence" value="ECO:0007669"/>
    <property type="project" value="InterPro"/>
</dbReference>
<dbReference type="GO" id="GO:0046872">
    <property type="term" value="F:metal ion binding"/>
    <property type="evidence" value="ECO:0007669"/>
    <property type="project" value="UniProtKB-KW"/>
</dbReference>
<feature type="transmembrane region" description="Helical" evidence="22">
    <location>
        <begin position="314"/>
        <end position="332"/>
    </location>
</feature>
<keyword evidence="8 22" id="KW-0812">Transmembrane</keyword>
<feature type="transmembrane region" description="Helical" evidence="22">
    <location>
        <begin position="383"/>
        <end position="403"/>
    </location>
</feature>
<keyword evidence="14" id="KW-0406">Ion transport</keyword>
<evidence type="ECO:0000256" key="19">
    <source>
        <dbReference type="ARBA" id="ARBA00042217"/>
    </source>
</evidence>
<evidence type="ECO:0000256" key="17">
    <source>
        <dbReference type="ARBA" id="ARBA00040846"/>
    </source>
</evidence>
<dbReference type="GO" id="GO:0005385">
    <property type="term" value="F:zinc ion transmembrane transporter activity"/>
    <property type="evidence" value="ECO:0007669"/>
    <property type="project" value="InterPro"/>
</dbReference>